<evidence type="ECO:0000256" key="1">
    <source>
        <dbReference type="SAM" id="MobiDB-lite"/>
    </source>
</evidence>
<feature type="compositionally biased region" description="Low complexity" evidence="1">
    <location>
        <begin position="396"/>
        <end position="417"/>
    </location>
</feature>
<evidence type="ECO:0008006" key="7">
    <source>
        <dbReference type="Google" id="ProtNLM"/>
    </source>
</evidence>
<evidence type="ECO:0000313" key="5">
    <source>
        <dbReference type="EMBL" id="KAJ7769012.1"/>
    </source>
</evidence>
<keyword evidence="3" id="KW-0732">Signal</keyword>
<feature type="region of interest" description="Disordered" evidence="1">
    <location>
        <begin position="476"/>
        <end position="550"/>
    </location>
</feature>
<dbReference type="InterPro" id="IPR008928">
    <property type="entry name" value="6-hairpin_glycosidase_sf"/>
</dbReference>
<feature type="transmembrane region" description="Helical" evidence="2">
    <location>
        <begin position="434"/>
        <end position="458"/>
    </location>
</feature>
<comment type="caution">
    <text evidence="4">The sequence shown here is derived from an EMBL/GenBank/DDBJ whole genome shotgun (WGS) entry which is preliminary data.</text>
</comment>
<dbReference type="EMBL" id="JARKIB010000019">
    <property type="protein sequence ID" value="KAJ7769010.1"/>
    <property type="molecule type" value="Genomic_DNA"/>
</dbReference>
<dbReference type="PANTHER" id="PTHR47791">
    <property type="entry name" value="MEIOTICALLY UP-REGULATED GENE 191 PROTEIN"/>
    <property type="match status" value="1"/>
</dbReference>
<dbReference type="Gene3D" id="1.50.10.20">
    <property type="match status" value="1"/>
</dbReference>
<gene>
    <name evidence="4" type="ORF">B0H16DRAFT_1518895</name>
    <name evidence="5" type="ORF">B0H16DRAFT_1518905</name>
</gene>
<dbReference type="SUPFAM" id="SSF48208">
    <property type="entry name" value="Six-hairpin glycosidases"/>
    <property type="match status" value="1"/>
</dbReference>
<dbReference type="InterPro" id="IPR053169">
    <property type="entry name" value="MUG_Protein"/>
</dbReference>
<keyword evidence="6" id="KW-1185">Reference proteome</keyword>
<feature type="compositionally biased region" description="Basic and acidic residues" evidence="1">
    <location>
        <begin position="527"/>
        <end position="541"/>
    </location>
</feature>
<reference evidence="4" key="1">
    <citation type="submission" date="2023-03" db="EMBL/GenBank/DDBJ databases">
        <title>Massive genome expansion in bonnet fungi (Mycena s.s.) driven by repeated elements and novel gene families across ecological guilds.</title>
        <authorList>
            <consortium name="Lawrence Berkeley National Laboratory"/>
            <person name="Harder C.B."/>
            <person name="Miyauchi S."/>
            <person name="Viragh M."/>
            <person name="Kuo A."/>
            <person name="Thoen E."/>
            <person name="Andreopoulos B."/>
            <person name="Lu D."/>
            <person name="Skrede I."/>
            <person name="Drula E."/>
            <person name="Henrissat B."/>
            <person name="Morin E."/>
            <person name="Kohler A."/>
            <person name="Barry K."/>
            <person name="LaButti K."/>
            <person name="Morin E."/>
            <person name="Salamov A."/>
            <person name="Lipzen A."/>
            <person name="Mereny Z."/>
            <person name="Hegedus B."/>
            <person name="Baldrian P."/>
            <person name="Stursova M."/>
            <person name="Weitz H."/>
            <person name="Taylor A."/>
            <person name="Grigoriev I.V."/>
            <person name="Nagy L.G."/>
            <person name="Martin F."/>
            <person name="Kauserud H."/>
        </authorList>
    </citation>
    <scope>NUCLEOTIDE SEQUENCE</scope>
    <source>
        <strain evidence="4">CBHHK182m</strain>
    </source>
</reference>
<evidence type="ECO:0000313" key="6">
    <source>
        <dbReference type="Proteomes" id="UP001215598"/>
    </source>
</evidence>
<dbReference type="Proteomes" id="UP001215598">
    <property type="component" value="Unassembled WGS sequence"/>
</dbReference>
<organism evidence="4 6">
    <name type="scientific">Mycena metata</name>
    <dbReference type="NCBI Taxonomy" id="1033252"/>
    <lineage>
        <taxon>Eukaryota</taxon>
        <taxon>Fungi</taxon>
        <taxon>Dikarya</taxon>
        <taxon>Basidiomycota</taxon>
        <taxon>Agaricomycotina</taxon>
        <taxon>Agaricomycetes</taxon>
        <taxon>Agaricomycetidae</taxon>
        <taxon>Agaricales</taxon>
        <taxon>Marasmiineae</taxon>
        <taxon>Mycenaceae</taxon>
        <taxon>Mycena</taxon>
    </lineage>
</organism>
<accession>A0AAD7JP65</accession>
<dbReference type="GO" id="GO:0005975">
    <property type="term" value="P:carbohydrate metabolic process"/>
    <property type="evidence" value="ECO:0007669"/>
    <property type="project" value="InterPro"/>
</dbReference>
<dbReference type="InterPro" id="IPR005198">
    <property type="entry name" value="Glyco_hydro_76"/>
</dbReference>
<feature type="region of interest" description="Disordered" evidence="1">
    <location>
        <begin position="396"/>
        <end position="430"/>
    </location>
</feature>
<dbReference type="PANTHER" id="PTHR47791:SF3">
    <property type="entry name" value="MEIOTICALLY UP-REGULATED GENE 191 PROTEIN"/>
    <property type="match status" value="1"/>
</dbReference>
<keyword evidence="2" id="KW-0812">Transmembrane</keyword>
<proteinExistence type="predicted"/>
<evidence type="ECO:0000313" key="4">
    <source>
        <dbReference type="EMBL" id="KAJ7769010.1"/>
    </source>
</evidence>
<feature type="signal peptide" evidence="3">
    <location>
        <begin position="1"/>
        <end position="20"/>
    </location>
</feature>
<evidence type="ECO:0000256" key="3">
    <source>
        <dbReference type="SAM" id="SignalP"/>
    </source>
</evidence>
<sequence>MLLLPTLTVWLYFFHAVCRGQQASSFWRKPNVTVSRTDRVSLAEAALQKAITFLDTTAQFSDAADTYGTAGVLYSQLAEFDLATNQTKYADTLEQYFSLASTTLTGFQAANFTGELNYGHGAAVAFATYKTKAFLNYAEQVWSTVKTFTLSQSDVNAGSIPLKAFTINPTCGGITTAGGTFREKNSTSSDINIQATGLSALLAEGTGEETYLEAAKESADFISNHLLNAQHIVQDGLSVGTNDFCSLNQETDQESYNSGLMIEGLAILYSISRNATIFDTIGKMVTAAMQYSGWQEGSNGIIANGASKLSDNMLPRALTTVIARNATTSTLKSYIGAYLGVQFNAVMDLATANGSNVYAGSWNGPPSANFSPVNQTNAIQALMSVINLPNITSSTNTSNTVLPPSSASVTSPTSLPSKAPDILPTPPPRKTPKIGLIVGATLGGLVLVTGVTVGTILLQRRRSVISVAINPFSVQLTNPAPSLPRTGKPKPFSQAPILRQGSTSQSDSARSRTSRLPTDRLLSLLHRRMDNVESGDGDKPPDYPVTESGH</sequence>
<dbReference type="EMBL" id="JARKIB010000019">
    <property type="protein sequence ID" value="KAJ7769012.1"/>
    <property type="molecule type" value="Genomic_DNA"/>
</dbReference>
<keyword evidence="2" id="KW-0472">Membrane</keyword>
<dbReference type="AlphaFoldDB" id="A0AAD7JP65"/>
<name>A0AAD7JP65_9AGAR</name>
<dbReference type="Pfam" id="PF03663">
    <property type="entry name" value="Glyco_hydro_76"/>
    <property type="match status" value="1"/>
</dbReference>
<protein>
    <recommendedName>
        <fullName evidence="7">Glycoside hydrolase family 76 protein</fullName>
    </recommendedName>
</protein>
<evidence type="ECO:0000256" key="2">
    <source>
        <dbReference type="SAM" id="Phobius"/>
    </source>
</evidence>
<feature type="chain" id="PRO_5042441940" description="Glycoside hydrolase family 76 protein" evidence="3">
    <location>
        <begin position="21"/>
        <end position="550"/>
    </location>
</feature>
<keyword evidence="2" id="KW-1133">Transmembrane helix</keyword>